<sequence>MDRVQPPLNFIAPAFNPWVLRLARLSLPIWLRSQADLEQIQGANLERLVQQYD</sequence>
<gene>
    <name evidence="1" type="ORF">IQ235_14360</name>
</gene>
<reference evidence="1" key="1">
    <citation type="submission" date="2020-10" db="EMBL/GenBank/DDBJ databases">
        <authorList>
            <person name="Castelo-Branco R."/>
            <person name="Eusebio N."/>
            <person name="Adriana R."/>
            <person name="Vieira A."/>
            <person name="Brugerolle De Fraissinette N."/>
            <person name="Rezende De Castro R."/>
            <person name="Schneider M.P."/>
            <person name="Vasconcelos V."/>
            <person name="Leao P.N."/>
        </authorList>
    </citation>
    <scope>NUCLEOTIDE SEQUENCE</scope>
    <source>
        <strain evidence="1">LEGE 11467</strain>
    </source>
</reference>
<keyword evidence="1" id="KW-0808">Transferase</keyword>
<dbReference type="Proteomes" id="UP000621799">
    <property type="component" value="Unassembled WGS sequence"/>
</dbReference>
<proteinExistence type="predicted"/>
<comment type="caution">
    <text evidence="1">The sequence shown here is derived from an EMBL/GenBank/DDBJ whole genome shotgun (WGS) entry which is preliminary data.</text>
</comment>
<name>A0A928Z807_9CYAN</name>
<dbReference type="GO" id="GO:0016746">
    <property type="term" value="F:acyltransferase activity"/>
    <property type="evidence" value="ECO:0007669"/>
    <property type="project" value="UniProtKB-KW"/>
</dbReference>
<evidence type="ECO:0000313" key="2">
    <source>
        <dbReference type="Proteomes" id="UP000621799"/>
    </source>
</evidence>
<evidence type="ECO:0000313" key="1">
    <source>
        <dbReference type="EMBL" id="MBE9041962.1"/>
    </source>
</evidence>
<protein>
    <submittedName>
        <fullName evidence="1">1-acyl-sn-glycerol-3-phosphate acyltransferase</fullName>
    </submittedName>
</protein>
<dbReference type="AlphaFoldDB" id="A0A928Z807"/>
<keyword evidence="2" id="KW-1185">Reference proteome</keyword>
<accession>A0A928Z807</accession>
<dbReference type="EMBL" id="JADEXN010000274">
    <property type="protein sequence ID" value="MBE9041962.1"/>
    <property type="molecule type" value="Genomic_DNA"/>
</dbReference>
<keyword evidence="1" id="KW-0012">Acyltransferase</keyword>
<feature type="non-terminal residue" evidence="1">
    <location>
        <position position="53"/>
    </location>
</feature>
<organism evidence="1 2">
    <name type="scientific">Zarconia navalis LEGE 11467</name>
    <dbReference type="NCBI Taxonomy" id="1828826"/>
    <lineage>
        <taxon>Bacteria</taxon>
        <taxon>Bacillati</taxon>
        <taxon>Cyanobacteriota</taxon>
        <taxon>Cyanophyceae</taxon>
        <taxon>Oscillatoriophycideae</taxon>
        <taxon>Oscillatoriales</taxon>
        <taxon>Oscillatoriales incertae sedis</taxon>
        <taxon>Zarconia</taxon>
        <taxon>Zarconia navalis</taxon>
    </lineage>
</organism>